<proteinExistence type="predicted"/>
<gene>
    <name evidence="2" type="ORF">FRACA_2900008</name>
</gene>
<dbReference type="GO" id="GO:0004803">
    <property type="term" value="F:transposase activity"/>
    <property type="evidence" value="ECO:0007669"/>
    <property type="project" value="InterPro"/>
</dbReference>
<keyword evidence="3" id="KW-1185">Reference proteome</keyword>
<evidence type="ECO:0000313" key="2">
    <source>
        <dbReference type="EMBL" id="SNQ48932.1"/>
    </source>
</evidence>
<dbReference type="InterPro" id="IPR002559">
    <property type="entry name" value="Transposase_11"/>
</dbReference>
<organism evidence="2 3">
    <name type="scientific">Frankia canadensis</name>
    <dbReference type="NCBI Taxonomy" id="1836972"/>
    <lineage>
        <taxon>Bacteria</taxon>
        <taxon>Bacillati</taxon>
        <taxon>Actinomycetota</taxon>
        <taxon>Actinomycetes</taxon>
        <taxon>Frankiales</taxon>
        <taxon>Frankiaceae</taxon>
        <taxon>Frankia</taxon>
    </lineage>
</organism>
<dbReference type="Proteomes" id="UP000234331">
    <property type="component" value="Unassembled WGS sequence"/>
</dbReference>
<dbReference type="GO" id="GO:0006313">
    <property type="term" value="P:DNA transposition"/>
    <property type="evidence" value="ECO:0007669"/>
    <property type="project" value="InterPro"/>
</dbReference>
<reference evidence="2 3" key="1">
    <citation type="submission" date="2017-06" db="EMBL/GenBank/DDBJ databases">
        <authorList>
            <person name="Kim H.J."/>
            <person name="Triplett B.A."/>
        </authorList>
    </citation>
    <scope>NUCLEOTIDE SEQUENCE [LARGE SCALE GENOMIC DNA]</scope>
    <source>
        <strain evidence="2">FRACA_ARgP5</strain>
    </source>
</reference>
<dbReference type="EMBL" id="FZMO01000213">
    <property type="protein sequence ID" value="SNQ48932.1"/>
    <property type="molecule type" value="Genomic_DNA"/>
</dbReference>
<accession>A0A2I2KTE7</accession>
<dbReference type="GO" id="GO:0003677">
    <property type="term" value="F:DNA binding"/>
    <property type="evidence" value="ECO:0007669"/>
    <property type="project" value="InterPro"/>
</dbReference>
<evidence type="ECO:0000259" key="1">
    <source>
        <dbReference type="Pfam" id="PF01609"/>
    </source>
</evidence>
<protein>
    <recommendedName>
        <fullName evidence="1">Transposase IS4-like domain-containing protein</fullName>
    </recommendedName>
</protein>
<sequence>MPARGRHLPVHTLAQPSTRVRVPACRSSGECKNKRGSPQFYLVTSLPAEQAHPRHLAARARGHWTVEAVHHVRDRVLDEDRHAVRTGNAALAWAIARDTAINALRLTGHQSITQAMRATARRPERVLQIINLISAT</sequence>
<dbReference type="AlphaFoldDB" id="A0A2I2KTE7"/>
<evidence type="ECO:0000313" key="3">
    <source>
        <dbReference type="Proteomes" id="UP000234331"/>
    </source>
</evidence>
<name>A0A2I2KTE7_9ACTN</name>
<dbReference type="Pfam" id="PF01609">
    <property type="entry name" value="DDE_Tnp_1"/>
    <property type="match status" value="1"/>
</dbReference>
<feature type="domain" description="Transposase IS4-like" evidence="1">
    <location>
        <begin position="26"/>
        <end position="102"/>
    </location>
</feature>